<keyword evidence="1" id="KW-0472">Membrane</keyword>
<feature type="transmembrane region" description="Helical" evidence="1">
    <location>
        <begin position="147"/>
        <end position="166"/>
    </location>
</feature>
<reference evidence="2 3" key="1">
    <citation type="journal article" date="2016" name="Nat. Commun.">
        <title>Thousands of microbial genomes shed light on interconnected biogeochemical processes in an aquifer system.</title>
        <authorList>
            <person name="Anantharaman K."/>
            <person name="Brown C.T."/>
            <person name="Hug L.A."/>
            <person name="Sharon I."/>
            <person name="Castelle C.J."/>
            <person name="Probst A.J."/>
            <person name="Thomas B.C."/>
            <person name="Singh A."/>
            <person name="Wilkins M.J."/>
            <person name="Karaoz U."/>
            <person name="Brodie E.L."/>
            <person name="Williams K.H."/>
            <person name="Hubbard S.S."/>
            <person name="Banfield J.F."/>
        </authorList>
    </citation>
    <scope>NUCLEOTIDE SEQUENCE [LARGE SCALE GENOMIC DNA]</scope>
</reference>
<protein>
    <recommendedName>
        <fullName evidence="4">DoxX family protein</fullName>
    </recommendedName>
</protein>
<feature type="transmembrane region" description="Helical" evidence="1">
    <location>
        <begin position="50"/>
        <end position="70"/>
    </location>
</feature>
<feature type="transmembrane region" description="Helical" evidence="1">
    <location>
        <begin position="120"/>
        <end position="140"/>
    </location>
</feature>
<comment type="caution">
    <text evidence="2">The sequence shown here is derived from an EMBL/GenBank/DDBJ whole genome shotgun (WGS) entry which is preliminary data.</text>
</comment>
<dbReference type="GO" id="GO:0005886">
    <property type="term" value="C:plasma membrane"/>
    <property type="evidence" value="ECO:0007669"/>
    <property type="project" value="TreeGrafter"/>
</dbReference>
<feature type="transmembrane region" description="Helical" evidence="1">
    <location>
        <begin position="283"/>
        <end position="300"/>
    </location>
</feature>
<evidence type="ECO:0000256" key="1">
    <source>
        <dbReference type="SAM" id="Phobius"/>
    </source>
</evidence>
<dbReference type="EMBL" id="MFLL01000025">
    <property type="protein sequence ID" value="OGG68939.1"/>
    <property type="molecule type" value="Genomic_DNA"/>
</dbReference>
<feature type="transmembrane region" description="Helical" evidence="1">
    <location>
        <begin position="172"/>
        <end position="191"/>
    </location>
</feature>
<evidence type="ECO:0000313" key="2">
    <source>
        <dbReference type="EMBL" id="OGG68939.1"/>
    </source>
</evidence>
<gene>
    <name evidence="2" type="ORF">A3C20_01735</name>
</gene>
<keyword evidence="1" id="KW-1133">Transmembrane helix</keyword>
<dbReference type="AlphaFoldDB" id="A0A1F6E5H8"/>
<evidence type="ECO:0008006" key="4">
    <source>
        <dbReference type="Google" id="ProtNLM"/>
    </source>
</evidence>
<keyword evidence="1" id="KW-0812">Transmembrane</keyword>
<accession>A0A1F6E5H8</accession>
<dbReference type="Proteomes" id="UP000176914">
    <property type="component" value="Unassembled WGS sequence"/>
</dbReference>
<dbReference type="InterPro" id="IPR051907">
    <property type="entry name" value="DoxX-like_oxidoreductase"/>
</dbReference>
<sequence length="340" mass="38338">MLPVFVGALTLPLAASAHEVYVLDHATVLRDIAAQSPNPLTAYAGNEIDFFFWGAVSVATTLAVLFASLYRRVESRFDSLVYRLKRLAHPMVRVTCSVCLIASGYYGALFGPELPFEPLFGSLSFFLQLAFVAGGAMVLVGLFTRYIAALLLALYLFAAIEDGLYLLTYANYIGMFLLLLILGSGIWSLDWRYRFARLPHALSQLARRFDHIAFPVMRVFFGFGLIYASVYAKFLHSQLALDVVARYHLTDYFPFDPLFIVLGALIIEFLAGLFLVIGFEIRWTSLFLLFWLTLSLLYFGEAAWPHLILFGLGLAIFFHGYDRYSLEGIFLKKHKLEPVL</sequence>
<name>A0A1F6E5H8_9BACT</name>
<organism evidence="2 3">
    <name type="scientific">Candidatus Kaiserbacteria bacterium RIFCSPHIGHO2_02_FULL_55_25</name>
    <dbReference type="NCBI Taxonomy" id="1798498"/>
    <lineage>
        <taxon>Bacteria</taxon>
        <taxon>Candidatus Kaiseribacteriota</taxon>
    </lineage>
</organism>
<evidence type="ECO:0000313" key="3">
    <source>
        <dbReference type="Proteomes" id="UP000176914"/>
    </source>
</evidence>
<proteinExistence type="predicted"/>
<feature type="transmembrane region" description="Helical" evidence="1">
    <location>
        <begin position="212"/>
        <end position="232"/>
    </location>
</feature>
<dbReference type="PANTHER" id="PTHR33452">
    <property type="entry name" value="OXIDOREDUCTASE CATD-RELATED"/>
    <property type="match status" value="1"/>
</dbReference>
<feature type="transmembrane region" description="Helical" evidence="1">
    <location>
        <begin position="91"/>
        <end position="108"/>
    </location>
</feature>
<dbReference type="PANTHER" id="PTHR33452:SF1">
    <property type="entry name" value="INNER MEMBRANE PROTEIN YPHA-RELATED"/>
    <property type="match status" value="1"/>
</dbReference>
<feature type="transmembrane region" description="Helical" evidence="1">
    <location>
        <begin position="252"/>
        <end position="276"/>
    </location>
</feature>